<keyword evidence="1" id="KW-0812">Transmembrane</keyword>
<evidence type="ECO:0000313" key="3">
    <source>
        <dbReference type="Proteomes" id="UP000694005"/>
    </source>
</evidence>
<organism evidence="2 3">
    <name type="scientific">Brassica campestris</name>
    <name type="common">Field mustard</name>
    <dbReference type="NCBI Taxonomy" id="3711"/>
    <lineage>
        <taxon>Eukaryota</taxon>
        <taxon>Viridiplantae</taxon>
        <taxon>Streptophyta</taxon>
        <taxon>Embryophyta</taxon>
        <taxon>Tracheophyta</taxon>
        <taxon>Spermatophyta</taxon>
        <taxon>Magnoliopsida</taxon>
        <taxon>eudicotyledons</taxon>
        <taxon>Gunneridae</taxon>
        <taxon>Pentapetalae</taxon>
        <taxon>rosids</taxon>
        <taxon>malvids</taxon>
        <taxon>Brassicales</taxon>
        <taxon>Brassicaceae</taxon>
        <taxon>Brassiceae</taxon>
        <taxon>Brassica</taxon>
    </lineage>
</organism>
<keyword evidence="1" id="KW-0472">Membrane</keyword>
<protein>
    <submittedName>
        <fullName evidence="2">Uncharacterized protein</fullName>
    </submittedName>
</protein>
<dbReference type="EMBL" id="LS974625">
    <property type="protein sequence ID" value="CAG7863416.1"/>
    <property type="molecule type" value="Genomic_DNA"/>
</dbReference>
<gene>
    <name evidence="2" type="ORF">BRAPAZ1V2_A09P38830.2</name>
</gene>
<dbReference type="Gramene" id="A09p38830.2_BraZ1">
    <property type="protein sequence ID" value="A09p38830.2_BraZ1.CDS"/>
    <property type="gene ID" value="A09g38830.2_BraZ1"/>
</dbReference>
<dbReference type="Proteomes" id="UP000694005">
    <property type="component" value="Chromosome A09"/>
</dbReference>
<sequence>MEPSRIACEGWWILKLCGIIGWPILFLFDCWLIGQWYLFPLLEVRSWQEAKSKLVTVALGKDNRVALCWTLGPPV</sequence>
<dbReference type="AlphaFoldDB" id="A0A8D9G0E7"/>
<name>A0A8D9G0E7_BRACM</name>
<keyword evidence="1" id="KW-1133">Transmembrane helix</keyword>
<feature type="transmembrane region" description="Helical" evidence="1">
    <location>
        <begin position="12"/>
        <end position="38"/>
    </location>
</feature>
<reference evidence="2 3" key="1">
    <citation type="submission" date="2021-07" db="EMBL/GenBank/DDBJ databases">
        <authorList>
            <consortium name="Genoscope - CEA"/>
            <person name="William W."/>
        </authorList>
    </citation>
    <scope>NUCLEOTIDE SEQUENCE [LARGE SCALE GENOMIC DNA]</scope>
</reference>
<accession>A0A8D9G0E7</accession>
<evidence type="ECO:0000256" key="1">
    <source>
        <dbReference type="SAM" id="Phobius"/>
    </source>
</evidence>
<evidence type="ECO:0000313" key="2">
    <source>
        <dbReference type="EMBL" id="CAG7863416.1"/>
    </source>
</evidence>
<proteinExistence type="predicted"/>